<keyword evidence="1" id="KW-0560">Oxidoreductase</keyword>
<dbReference type="Pfam" id="PF01266">
    <property type="entry name" value="DAO"/>
    <property type="match status" value="1"/>
</dbReference>
<protein>
    <submittedName>
        <fullName evidence="3">FAD dependent oxidoreductase</fullName>
    </submittedName>
</protein>
<gene>
    <name evidence="3" type="ordered locus">Rcas_1338</name>
</gene>
<dbReference type="InterPro" id="IPR036188">
    <property type="entry name" value="FAD/NAD-bd_sf"/>
</dbReference>
<dbReference type="GO" id="GO:0016491">
    <property type="term" value="F:oxidoreductase activity"/>
    <property type="evidence" value="ECO:0007669"/>
    <property type="project" value="UniProtKB-KW"/>
</dbReference>
<dbReference type="HOGENOM" id="CLU_007884_3_2_0"/>
<dbReference type="EMBL" id="CP000804">
    <property type="protein sequence ID" value="ABU57434.1"/>
    <property type="molecule type" value="Genomic_DNA"/>
</dbReference>
<dbReference type="GO" id="GO:0005737">
    <property type="term" value="C:cytoplasm"/>
    <property type="evidence" value="ECO:0007669"/>
    <property type="project" value="TreeGrafter"/>
</dbReference>
<dbReference type="OrthoDB" id="9806452at2"/>
<reference evidence="3 4" key="1">
    <citation type="submission" date="2007-08" db="EMBL/GenBank/DDBJ databases">
        <title>Complete sequence of Roseiflexus castenholzii DSM 13941.</title>
        <authorList>
            <consortium name="US DOE Joint Genome Institute"/>
            <person name="Copeland A."/>
            <person name="Lucas S."/>
            <person name="Lapidus A."/>
            <person name="Barry K."/>
            <person name="Glavina del Rio T."/>
            <person name="Dalin E."/>
            <person name="Tice H."/>
            <person name="Pitluck S."/>
            <person name="Thompson L.S."/>
            <person name="Brettin T."/>
            <person name="Bruce D."/>
            <person name="Detter J.C."/>
            <person name="Han C."/>
            <person name="Tapia R."/>
            <person name="Schmutz J."/>
            <person name="Larimer F."/>
            <person name="Land M."/>
            <person name="Hauser L."/>
            <person name="Kyrpides N."/>
            <person name="Mikhailova N."/>
            <person name="Bryant D.A."/>
            <person name="Hanada S."/>
            <person name="Tsukatani Y."/>
            <person name="Richardson P."/>
        </authorList>
    </citation>
    <scope>NUCLEOTIDE SEQUENCE [LARGE SCALE GENOMIC DNA]</scope>
    <source>
        <strain evidence="4">DSM 13941 / HLO8</strain>
    </source>
</reference>
<dbReference type="Proteomes" id="UP000000263">
    <property type="component" value="Chromosome"/>
</dbReference>
<dbReference type="STRING" id="383372.Rcas_1338"/>
<evidence type="ECO:0000313" key="4">
    <source>
        <dbReference type="Proteomes" id="UP000000263"/>
    </source>
</evidence>
<evidence type="ECO:0000313" key="3">
    <source>
        <dbReference type="EMBL" id="ABU57434.1"/>
    </source>
</evidence>
<feature type="domain" description="FAD dependent oxidoreductase" evidence="2">
    <location>
        <begin position="30"/>
        <end position="387"/>
    </location>
</feature>
<proteinExistence type="predicted"/>
<evidence type="ECO:0000259" key="2">
    <source>
        <dbReference type="Pfam" id="PF01266"/>
    </source>
</evidence>
<dbReference type="RefSeq" id="WP_012119863.1">
    <property type="nucleotide sequence ID" value="NC_009767.1"/>
</dbReference>
<evidence type="ECO:0000256" key="1">
    <source>
        <dbReference type="ARBA" id="ARBA00023002"/>
    </source>
</evidence>
<dbReference type="InterPro" id="IPR006076">
    <property type="entry name" value="FAD-dep_OxRdtase"/>
</dbReference>
<accession>A7NIX6</accession>
<sequence length="415" mass="43981">MNSTHDPQSYWQATAPATILPVDLPPTANVVVVGGGFFGAATTLFLARAGAAPILVEQAAPACGATGRNGGFHVVGTAEGYADAVARLGRETARAIMQITLDSRALLRQALVEEQIACDYREPGHLTLALGEAQYADLQRHVAALRADGFAAELFDRQQTQALIRTPLSEEITGALYGPENALLHSARLVYGLIAAAQRHGARLAMARVERLVPHNGHVRVITNCGVVEAGAVVVTVNAWTRDLIPTLRDVITPVRGQALAYAPIPRVFEQGIGASVTPTGEYWHQTPDGSIVIGGCRALAPGRDVGVTETVPTPEVIAAIEEVLPRLFPHLSGLEVTRRWAGLMAFTTDYVPVADAAPAMPGVWVAGGFCGHGMPFGMRFGQLLAEAALSGVLPAALTPFRVTRPTLQPRHHQQ</sequence>
<dbReference type="eggNOG" id="COG0665">
    <property type="taxonomic scope" value="Bacteria"/>
</dbReference>
<name>A7NIX6_ROSCS</name>
<dbReference type="PANTHER" id="PTHR13847">
    <property type="entry name" value="SARCOSINE DEHYDROGENASE-RELATED"/>
    <property type="match status" value="1"/>
</dbReference>
<dbReference type="AlphaFoldDB" id="A7NIX6"/>
<dbReference type="SUPFAM" id="SSF51905">
    <property type="entry name" value="FAD/NAD(P)-binding domain"/>
    <property type="match status" value="1"/>
</dbReference>
<dbReference type="Gene3D" id="3.50.50.60">
    <property type="entry name" value="FAD/NAD(P)-binding domain"/>
    <property type="match status" value="1"/>
</dbReference>
<dbReference type="Gene3D" id="3.30.9.10">
    <property type="entry name" value="D-Amino Acid Oxidase, subunit A, domain 2"/>
    <property type="match status" value="1"/>
</dbReference>
<dbReference type="PANTHER" id="PTHR13847:SF287">
    <property type="entry name" value="FAD-DEPENDENT OXIDOREDUCTASE DOMAIN-CONTAINING PROTEIN 1"/>
    <property type="match status" value="1"/>
</dbReference>
<keyword evidence="4" id="KW-1185">Reference proteome</keyword>
<dbReference type="SUPFAM" id="SSF54373">
    <property type="entry name" value="FAD-linked reductases, C-terminal domain"/>
    <property type="match status" value="1"/>
</dbReference>
<dbReference type="KEGG" id="rca:Rcas_1338"/>
<organism evidence="3 4">
    <name type="scientific">Roseiflexus castenholzii (strain DSM 13941 / HLO8)</name>
    <dbReference type="NCBI Taxonomy" id="383372"/>
    <lineage>
        <taxon>Bacteria</taxon>
        <taxon>Bacillati</taxon>
        <taxon>Chloroflexota</taxon>
        <taxon>Chloroflexia</taxon>
        <taxon>Chloroflexales</taxon>
        <taxon>Roseiflexineae</taxon>
        <taxon>Roseiflexaceae</taxon>
        <taxon>Roseiflexus</taxon>
    </lineage>
</organism>